<protein>
    <recommendedName>
        <fullName evidence="10">Peroxin-7</fullName>
    </recommendedName>
</protein>
<name>A0A8J1TFD2_OWEFU</name>
<sequence length="318" mass="36099">MNLSFRTEARHGYAVEYSPFFPQRLATATSQHFGIAGCGTLIVLDITPKGLVLARALDWNDGLFDVTWSENNENILVTGSGDGSIQVWDIAQPKPAPIQVYKEHSKEVYSVDWSVTRNTNLLLSGSWDGQIKLWDIHQPKSLNTFQGHEHLVYSAIWSPHITGCFASASGDRTLRVWDVKKPYMAQVTIPAHDSEILTCDWSKYDQHLMITGAVDCSIRGWDLRQPKQHVFELKGHQYAVRRAKCSPFVASQIASCSYDFTVRLWDFKQPHPIETIEHHTEFICGLDWNLHIPGQIADCSWDEQVRVYSPQSIANTRT</sequence>
<dbReference type="PRINTS" id="PR00320">
    <property type="entry name" value="GPROTEINBRPT"/>
</dbReference>
<evidence type="ECO:0000256" key="1">
    <source>
        <dbReference type="ARBA" id="ARBA00004253"/>
    </source>
</evidence>
<evidence type="ECO:0000256" key="3">
    <source>
        <dbReference type="ARBA" id="ARBA00022448"/>
    </source>
</evidence>
<dbReference type="SMART" id="SM00320">
    <property type="entry name" value="WD40"/>
    <property type="match status" value="6"/>
</dbReference>
<dbReference type="PROSITE" id="PS50294">
    <property type="entry name" value="WD_REPEATS_REGION"/>
    <property type="match status" value="2"/>
</dbReference>
<evidence type="ECO:0000256" key="6">
    <source>
        <dbReference type="ARBA" id="ARBA00022737"/>
    </source>
</evidence>
<dbReference type="PROSITE" id="PS00678">
    <property type="entry name" value="WD_REPEATS_1"/>
    <property type="match status" value="4"/>
</dbReference>
<accession>A0A8J1TFD2</accession>
<keyword evidence="3" id="KW-0813">Transport</keyword>
<gene>
    <name evidence="11" type="ORF">OFUS_LOCUS22515</name>
</gene>
<evidence type="ECO:0000256" key="9">
    <source>
        <dbReference type="ARBA" id="ARBA00024017"/>
    </source>
</evidence>
<proteinExistence type="inferred from homology"/>
<dbReference type="GO" id="GO:0016558">
    <property type="term" value="P:protein import into peroxisome matrix"/>
    <property type="evidence" value="ECO:0007669"/>
    <property type="project" value="InterPro"/>
</dbReference>
<keyword evidence="4" id="KW-0963">Cytoplasm</keyword>
<keyword evidence="5" id="KW-0853">WD repeat</keyword>
<evidence type="ECO:0000256" key="10">
    <source>
        <dbReference type="ARBA" id="ARBA00032565"/>
    </source>
</evidence>
<evidence type="ECO:0000256" key="2">
    <source>
        <dbReference type="ARBA" id="ARBA00004514"/>
    </source>
</evidence>
<dbReference type="GO" id="GO:0005829">
    <property type="term" value="C:cytosol"/>
    <property type="evidence" value="ECO:0007669"/>
    <property type="project" value="UniProtKB-SubCell"/>
</dbReference>
<dbReference type="PANTHER" id="PTHR46027">
    <property type="entry name" value="PEROXISOMAL TARGETING SIGNAL 2 RECEPTOR"/>
    <property type="match status" value="1"/>
</dbReference>
<dbReference type="InterPro" id="IPR001680">
    <property type="entry name" value="WD40_rpt"/>
</dbReference>
<dbReference type="OrthoDB" id="273771at2759"/>
<comment type="subcellular location">
    <subcellularLocation>
        <location evidence="2">Cytoplasm</location>
        <location evidence="2">Cytosol</location>
    </subcellularLocation>
    <subcellularLocation>
        <location evidence="1">Peroxisome matrix</location>
    </subcellularLocation>
</comment>
<comment type="caution">
    <text evidence="11">The sequence shown here is derived from an EMBL/GenBank/DDBJ whole genome shotgun (WGS) entry which is preliminary data.</text>
</comment>
<evidence type="ECO:0000313" key="11">
    <source>
        <dbReference type="EMBL" id="CAH1798363.1"/>
    </source>
</evidence>
<keyword evidence="6" id="KW-0677">Repeat</keyword>
<comment type="similarity">
    <text evidence="9">Belongs to the WD repeat peroxin-7 family.</text>
</comment>
<evidence type="ECO:0000256" key="5">
    <source>
        <dbReference type="ARBA" id="ARBA00022574"/>
    </source>
</evidence>
<dbReference type="InterPro" id="IPR015943">
    <property type="entry name" value="WD40/YVTN_repeat-like_dom_sf"/>
</dbReference>
<dbReference type="GO" id="GO:0005782">
    <property type="term" value="C:peroxisomal matrix"/>
    <property type="evidence" value="ECO:0007669"/>
    <property type="project" value="UniProtKB-SubCell"/>
</dbReference>
<dbReference type="Gene3D" id="2.130.10.10">
    <property type="entry name" value="YVTN repeat-like/Quinoprotein amine dehydrogenase"/>
    <property type="match status" value="1"/>
</dbReference>
<dbReference type="Pfam" id="PF00400">
    <property type="entry name" value="WD40"/>
    <property type="match status" value="5"/>
</dbReference>
<dbReference type="InterPro" id="IPR036322">
    <property type="entry name" value="WD40_repeat_dom_sf"/>
</dbReference>
<dbReference type="Proteomes" id="UP000749559">
    <property type="component" value="Unassembled WGS sequence"/>
</dbReference>
<dbReference type="SUPFAM" id="SSF50978">
    <property type="entry name" value="WD40 repeat-like"/>
    <property type="match status" value="1"/>
</dbReference>
<dbReference type="InterPro" id="IPR044536">
    <property type="entry name" value="PEX7"/>
</dbReference>
<dbReference type="CDD" id="cd00200">
    <property type="entry name" value="WD40"/>
    <property type="match status" value="1"/>
</dbReference>
<dbReference type="InterPro" id="IPR019775">
    <property type="entry name" value="WD40_repeat_CS"/>
</dbReference>
<evidence type="ECO:0000256" key="4">
    <source>
        <dbReference type="ARBA" id="ARBA00022490"/>
    </source>
</evidence>
<dbReference type="GO" id="GO:0005053">
    <property type="term" value="F:peroxisome matrix targeting signal-2 binding"/>
    <property type="evidence" value="ECO:0007669"/>
    <property type="project" value="InterPro"/>
</dbReference>
<dbReference type="AlphaFoldDB" id="A0A8J1TFD2"/>
<evidence type="ECO:0000313" key="12">
    <source>
        <dbReference type="Proteomes" id="UP000749559"/>
    </source>
</evidence>
<dbReference type="InterPro" id="IPR020472">
    <property type="entry name" value="WD40_PAC1"/>
</dbReference>
<reference evidence="11" key="1">
    <citation type="submission" date="2022-03" db="EMBL/GenBank/DDBJ databases">
        <authorList>
            <person name="Martin C."/>
        </authorList>
    </citation>
    <scope>NUCLEOTIDE SEQUENCE</scope>
</reference>
<keyword evidence="12" id="KW-1185">Reference proteome</keyword>
<dbReference type="PANTHER" id="PTHR46027:SF1">
    <property type="entry name" value="PEROXISOMAL TARGETING SIGNAL 2 RECEPTOR"/>
    <property type="match status" value="1"/>
</dbReference>
<dbReference type="EMBL" id="CAIIXF020000011">
    <property type="protein sequence ID" value="CAH1798363.1"/>
    <property type="molecule type" value="Genomic_DNA"/>
</dbReference>
<keyword evidence="8" id="KW-0576">Peroxisome</keyword>
<keyword evidence="7" id="KW-0653">Protein transport</keyword>
<evidence type="ECO:0000256" key="7">
    <source>
        <dbReference type="ARBA" id="ARBA00022927"/>
    </source>
</evidence>
<dbReference type="PROSITE" id="PS50082">
    <property type="entry name" value="WD_REPEATS_2"/>
    <property type="match status" value="5"/>
</dbReference>
<organism evidence="11 12">
    <name type="scientific">Owenia fusiformis</name>
    <name type="common">Polychaete worm</name>
    <dbReference type="NCBI Taxonomy" id="6347"/>
    <lineage>
        <taxon>Eukaryota</taxon>
        <taxon>Metazoa</taxon>
        <taxon>Spiralia</taxon>
        <taxon>Lophotrochozoa</taxon>
        <taxon>Annelida</taxon>
        <taxon>Polychaeta</taxon>
        <taxon>Sedentaria</taxon>
        <taxon>Canalipalpata</taxon>
        <taxon>Sabellida</taxon>
        <taxon>Oweniida</taxon>
        <taxon>Oweniidae</taxon>
        <taxon>Owenia</taxon>
    </lineage>
</organism>
<evidence type="ECO:0000256" key="8">
    <source>
        <dbReference type="ARBA" id="ARBA00023140"/>
    </source>
</evidence>